<dbReference type="Proteomes" id="UP000034293">
    <property type="component" value="Unassembled WGS sequence"/>
</dbReference>
<dbReference type="InterPro" id="IPR012902">
    <property type="entry name" value="N_methyl_site"/>
</dbReference>
<comment type="caution">
    <text evidence="2">The sequence shown here is derived from an EMBL/GenBank/DDBJ whole genome shotgun (WGS) entry which is preliminary data.</text>
</comment>
<dbReference type="AlphaFoldDB" id="A0A0G0SPV0"/>
<proteinExistence type="predicted"/>
<protein>
    <submittedName>
        <fullName evidence="2">Uncharacterized protein</fullName>
    </submittedName>
</protein>
<dbReference type="EMBL" id="LBZA01000008">
    <property type="protein sequence ID" value="KKR64471.1"/>
    <property type="molecule type" value="Genomic_DNA"/>
</dbReference>
<keyword evidence="1" id="KW-0472">Membrane</keyword>
<keyword evidence="1" id="KW-0812">Transmembrane</keyword>
<accession>A0A0G0SPV0</accession>
<sequence length="149" mass="16534">MNFKLRVNNELQKGQSLFEVVVAIAITALVITGIVSLTTNSIQNSSFSRDSTLASNYIVQTNEWLRQERDGDLNVFIAHTATGVWCFKELTWTLPRACGASDYVTGTKFTRQVDFQTTSPNLVQVDVTITWTDSKGIHESLGSTNLSIK</sequence>
<evidence type="ECO:0000313" key="3">
    <source>
        <dbReference type="Proteomes" id="UP000034293"/>
    </source>
</evidence>
<evidence type="ECO:0000313" key="2">
    <source>
        <dbReference type="EMBL" id="KKR64471.1"/>
    </source>
</evidence>
<dbReference type="Pfam" id="PF07963">
    <property type="entry name" value="N_methyl"/>
    <property type="match status" value="1"/>
</dbReference>
<keyword evidence="1" id="KW-1133">Transmembrane helix</keyword>
<gene>
    <name evidence="2" type="ORF">UU02_C0008G0008</name>
</gene>
<evidence type="ECO:0000256" key="1">
    <source>
        <dbReference type="SAM" id="Phobius"/>
    </source>
</evidence>
<name>A0A0G0SPV0_9BACT</name>
<organism evidence="2 3">
    <name type="scientific">Candidatus Woesebacteria bacterium GW2011_GWA1_40_43</name>
    <dbReference type="NCBI Taxonomy" id="1618553"/>
    <lineage>
        <taxon>Bacteria</taxon>
        <taxon>Candidatus Woeseibacteriota</taxon>
    </lineage>
</organism>
<feature type="transmembrane region" description="Helical" evidence="1">
    <location>
        <begin position="20"/>
        <end position="39"/>
    </location>
</feature>
<reference evidence="2 3" key="1">
    <citation type="journal article" date="2015" name="Nature">
        <title>rRNA introns, odd ribosomes, and small enigmatic genomes across a large radiation of phyla.</title>
        <authorList>
            <person name="Brown C.T."/>
            <person name="Hug L.A."/>
            <person name="Thomas B.C."/>
            <person name="Sharon I."/>
            <person name="Castelle C.J."/>
            <person name="Singh A."/>
            <person name="Wilkins M.J."/>
            <person name="Williams K.H."/>
            <person name="Banfield J.F."/>
        </authorList>
    </citation>
    <scope>NUCLEOTIDE SEQUENCE [LARGE SCALE GENOMIC DNA]</scope>
</reference>